<evidence type="ECO:0000256" key="1">
    <source>
        <dbReference type="SAM" id="MobiDB-lite"/>
    </source>
</evidence>
<name>A0A7Y7IJN7_9MICC</name>
<sequence>MLKSSLPFLAALRRKAFATAAAGAVAGLLVLAAPLLLAGSAQAAWSPSFLLGSGAADTVLPANLLPAPTATDTNSRLQIDTSPTPSPAPAPTKPPVVVHRPAPAAVPTTAAPTTKAAVPATVRAPAPTRAPAPAPAPAPAAALPPPSTSAAGQPTTAATIPESPWPTFVNTETASALEPAGAGGGTDAGNPGPSAEAQLSLAGSGGVGHGMVWGLLMVLGLTVVCGLVVGSYAKSKLGSRSGGAHRQAG</sequence>
<feature type="compositionally biased region" description="Pro residues" evidence="1">
    <location>
        <begin position="128"/>
        <end position="147"/>
    </location>
</feature>
<keyword evidence="2" id="KW-0472">Membrane</keyword>
<evidence type="ECO:0000256" key="2">
    <source>
        <dbReference type="SAM" id="Phobius"/>
    </source>
</evidence>
<dbReference type="EMBL" id="JAAMFM010000025">
    <property type="protein sequence ID" value="NVM96121.1"/>
    <property type="molecule type" value="Genomic_DNA"/>
</dbReference>
<keyword evidence="2" id="KW-0812">Transmembrane</keyword>
<protein>
    <submittedName>
        <fullName evidence="3">Uncharacterized protein</fullName>
    </submittedName>
</protein>
<feature type="compositionally biased region" description="Polar residues" evidence="1">
    <location>
        <begin position="70"/>
        <end position="80"/>
    </location>
</feature>
<feature type="transmembrane region" description="Helical" evidence="2">
    <location>
        <begin position="211"/>
        <end position="233"/>
    </location>
</feature>
<feature type="compositionally biased region" description="Low complexity" evidence="1">
    <location>
        <begin position="95"/>
        <end position="127"/>
    </location>
</feature>
<feature type="compositionally biased region" description="Pro residues" evidence="1">
    <location>
        <begin position="84"/>
        <end position="94"/>
    </location>
</feature>
<keyword evidence="4" id="KW-1185">Reference proteome</keyword>
<gene>
    <name evidence="3" type="ORF">G6034_14665</name>
</gene>
<dbReference type="RefSeq" id="WP_176635848.1">
    <property type="nucleotide sequence ID" value="NZ_JAAMFM010000025.1"/>
</dbReference>
<dbReference type="Proteomes" id="UP000543556">
    <property type="component" value="Unassembled WGS sequence"/>
</dbReference>
<keyword evidence="2" id="KW-1133">Transmembrane helix</keyword>
<comment type="caution">
    <text evidence="3">The sequence shown here is derived from an EMBL/GenBank/DDBJ whole genome shotgun (WGS) entry which is preliminary data.</text>
</comment>
<organism evidence="3 4">
    <name type="scientific">Arthrobacter wenxiniae</name>
    <dbReference type="NCBI Taxonomy" id="2713570"/>
    <lineage>
        <taxon>Bacteria</taxon>
        <taxon>Bacillati</taxon>
        <taxon>Actinomycetota</taxon>
        <taxon>Actinomycetes</taxon>
        <taxon>Micrococcales</taxon>
        <taxon>Micrococcaceae</taxon>
        <taxon>Arthrobacter</taxon>
    </lineage>
</organism>
<proteinExistence type="predicted"/>
<evidence type="ECO:0000313" key="3">
    <source>
        <dbReference type="EMBL" id="NVM96121.1"/>
    </source>
</evidence>
<accession>A0A7Y7IJN7</accession>
<dbReference type="AlphaFoldDB" id="A0A7Y7IJN7"/>
<evidence type="ECO:0000313" key="4">
    <source>
        <dbReference type="Proteomes" id="UP000543556"/>
    </source>
</evidence>
<feature type="region of interest" description="Disordered" evidence="1">
    <location>
        <begin position="67"/>
        <end position="197"/>
    </location>
</feature>
<reference evidence="3 4" key="1">
    <citation type="submission" date="2020-02" db="EMBL/GenBank/DDBJ databases">
        <title>Genome sequence of strain AETb3-4.</title>
        <authorList>
            <person name="Gao J."/>
            <person name="Zhang X."/>
        </authorList>
    </citation>
    <scope>NUCLEOTIDE SEQUENCE [LARGE SCALE GENOMIC DNA]</scope>
    <source>
        <strain evidence="3 4">AETb3-4</strain>
    </source>
</reference>